<evidence type="ECO:0000313" key="2">
    <source>
        <dbReference type="EMBL" id="EHL16500.1"/>
    </source>
</evidence>
<keyword evidence="1" id="KW-1133">Transmembrane helix</keyword>
<gene>
    <name evidence="2" type="ORF">HMPREF9629_01047</name>
</gene>
<dbReference type="BioCyc" id="EBAC796937-HMP:GMGH-1049-MONOMER"/>
<dbReference type="Proteomes" id="UP000006437">
    <property type="component" value="Unassembled WGS sequence"/>
</dbReference>
<evidence type="ECO:0000256" key="1">
    <source>
        <dbReference type="SAM" id="Phobius"/>
    </source>
</evidence>
<dbReference type="AlphaFoldDB" id="G9WXZ6"/>
<comment type="caution">
    <text evidence="2">The sequence shown here is derived from an EMBL/GenBank/DDBJ whole genome shotgun (WGS) entry which is preliminary data.</text>
</comment>
<proteinExistence type="predicted"/>
<dbReference type="HOGENOM" id="CLU_079339_0_0_9"/>
<dbReference type="RefSeq" id="WP_009525282.1">
    <property type="nucleotide sequence ID" value="NZ_JH414551.1"/>
</dbReference>
<organism evidence="2 3">
    <name type="scientific">Peptoanaerobacter stomatis</name>
    <dbReference type="NCBI Taxonomy" id="796937"/>
    <lineage>
        <taxon>Bacteria</taxon>
        <taxon>Bacillati</taxon>
        <taxon>Bacillota</taxon>
        <taxon>Clostridia</taxon>
        <taxon>Peptostreptococcales</taxon>
        <taxon>Filifactoraceae</taxon>
        <taxon>Peptoanaerobacter</taxon>
    </lineage>
</organism>
<dbReference type="EMBL" id="AFZE01000002">
    <property type="protein sequence ID" value="EHL16500.1"/>
    <property type="molecule type" value="Genomic_DNA"/>
</dbReference>
<reference evidence="2 3" key="1">
    <citation type="submission" date="2011-08" db="EMBL/GenBank/DDBJ databases">
        <title>The Genome Sequence of Eubacteriaceae bacterium ACC19a.</title>
        <authorList>
            <consortium name="The Broad Institute Genome Sequencing Platform"/>
            <person name="Earl A."/>
            <person name="Ward D."/>
            <person name="Feldgarden M."/>
            <person name="Gevers D."/>
            <person name="Sizova M."/>
            <person name="Hazen A."/>
            <person name="Epstein S."/>
            <person name="Young S.K."/>
            <person name="Zeng Q."/>
            <person name="Gargeya S."/>
            <person name="Fitzgerald M."/>
            <person name="Haas B."/>
            <person name="Abouelleil A."/>
            <person name="Alvarado L."/>
            <person name="Arachchi H.M."/>
            <person name="Berlin A."/>
            <person name="Brown A."/>
            <person name="Chapman S.B."/>
            <person name="Chen Z."/>
            <person name="Dunbar C."/>
            <person name="Freedman E."/>
            <person name="Gearin G."/>
            <person name="Gellesch M."/>
            <person name="Goldberg J."/>
            <person name="Griggs A."/>
            <person name="Gujja S."/>
            <person name="Heiman D."/>
            <person name="Howarth C."/>
            <person name="Larson L."/>
            <person name="Lui A."/>
            <person name="MacDonald P.J.P."/>
            <person name="Montmayeur A."/>
            <person name="Murphy C."/>
            <person name="Neiman D."/>
            <person name="Pearson M."/>
            <person name="Priest M."/>
            <person name="Roberts A."/>
            <person name="Saif S."/>
            <person name="Shea T."/>
            <person name="Shenoy N."/>
            <person name="Sisk P."/>
            <person name="Stolte C."/>
            <person name="Sykes S."/>
            <person name="Wortman J."/>
            <person name="Nusbaum C."/>
            <person name="Birren B."/>
        </authorList>
    </citation>
    <scope>NUCLEOTIDE SEQUENCE [LARGE SCALE GENOMIC DNA]</scope>
    <source>
        <strain evidence="2 3">ACC19a</strain>
    </source>
</reference>
<evidence type="ECO:0000313" key="3">
    <source>
        <dbReference type="Proteomes" id="UP000006437"/>
    </source>
</evidence>
<keyword evidence="1" id="KW-0812">Transmembrane</keyword>
<name>G9WXZ6_9FIRM</name>
<protein>
    <submittedName>
        <fullName evidence="2">Uncharacterized protein</fullName>
    </submittedName>
</protein>
<keyword evidence="1" id="KW-0472">Membrane</keyword>
<accession>G9WXZ6</accession>
<feature type="transmembrane region" description="Helical" evidence="1">
    <location>
        <begin position="15"/>
        <end position="34"/>
    </location>
</feature>
<sequence length="315" mass="38095">MNENKENKNKKNRKYIIYLILIIMLISSFYIEIYTGNEKQTIFNYVTSTLKLSAKEIRKRRKEKFYKDILDKLEKKYGEKFVIMSEYDGDVPFGDLQQYVVVRTQDDSHIFKVQVDFDTYSIYGDTYTGYYLYPKYEKYIKKILYDEYGENVTLDRMEISPIAADIYITKDTPIEKIPAQMFDDIIGNITFYVNEEMLANSTPKEVVYKIAATMAKNNVPTMMYVGFIKKDIYKYGINIDEYYKLEDGELFISPERVIENNKKFFVFFLKKDKDYEDPYYWIDIDYDYKKRKFFIHDYEEYDFTDNKDKYETYID</sequence>